<dbReference type="KEGG" id="seds:AAY24_13810"/>
<dbReference type="RefSeq" id="WP_046860188.1">
    <property type="nucleotide sequence ID" value="NZ_CP011412.1"/>
</dbReference>
<dbReference type="PROSITE" id="PS51257">
    <property type="entry name" value="PROKAR_LIPOPROTEIN"/>
    <property type="match status" value="1"/>
</dbReference>
<dbReference type="Proteomes" id="UP000034410">
    <property type="component" value="Chromosome"/>
</dbReference>
<evidence type="ECO:0000313" key="2">
    <source>
        <dbReference type="Proteomes" id="UP000034410"/>
    </source>
</evidence>
<evidence type="ECO:0000313" key="1">
    <source>
        <dbReference type="EMBL" id="AKH21259.1"/>
    </source>
</evidence>
<keyword evidence="2" id="KW-1185">Reference proteome</keyword>
<gene>
    <name evidence="1" type="ORF">AAY24_13810</name>
</gene>
<dbReference type="OrthoDB" id="6196416at2"/>
<evidence type="ECO:0008006" key="3">
    <source>
        <dbReference type="Google" id="ProtNLM"/>
    </source>
</evidence>
<sequence length="138" mass="16016">MTRTVLRVAALVATLILLSGCKTMNLMQDKKEESLQNRLKAYQSTLRWGYPGQAYNFLRKDIAAKTPLPQNLSNVSVTEYKVIRPPDLVAENQATQTAVIGYIFDDRQVEKTLHDRQLWEYDPEAKTWFRINPIPEYR</sequence>
<dbReference type="AlphaFoldDB" id="A0A0F7K0Z1"/>
<accession>A0A0F7K0Z1</accession>
<protein>
    <recommendedName>
        <fullName evidence="3">Lipoprotein</fullName>
    </recommendedName>
</protein>
<proteinExistence type="predicted"/>
<dbReference type="EMBL" id="CP011412">
    <property type="protein sequence ID" value="AKH21259.1"/>
    <property type="molecule type" value="Genomic_DNA"/>
</dbReference>
<organism evidence="1 2">
    <name type="scientific">Sedimenticola thiotaurini</name>
    <dbReference type="NCBI Taxonomy" id="1543721"/>
    <lineage>
        <taxon>Bacteria</taxon>
        <taxon>Pseudomonadati</taxon>
        <taxon>Pseudomonadota</taxon>
        <taxon>Gammaproteobacteria</taxon>
        <taxon>Chromatiales</taxon>
        <taxon>Sedimenticolaceae</taxon>
        <taxon>Sedimenticola</taxon>
    </lineage>
</organism>
<reference evidence="1 2" key="1">
    <citation type="journal article" date="2015" name="Genome Announc.">
        <title>Complete Genome Sequence of Sedimenticola thiotaurini Strain SIP-G1, a Polyphosphate- and Polyhydroxyalkanoate-Accumulating Sulfur-Oxidizing Gammaproteobacterium Isolated from Salt Marsh Sediments.</title>
        <authorList>
            <person name="Flood B.E."/>
            <person name="Jones D.S."/>
            <person name="Bailey J.V."/>
        </authorList>
    </citation>
    <scope>NUCLEOTIDE SEQUENCE [LARGE SCALE GENOMIC DNA]</scope>
    <source>
        <strain evidence="1 2">SIP-G1</strain>
    </source>
</reference>
<name>A0A0F7K0Z1_9GAMM</name>